<evidence type="ECO:0000313" key="7">
    <source>
        <dbReference type="Proteomes" id="UP001212997"/>
    </source>
</evidence>
<feature type="compositionally biased region" description="Low complexity" evidence="4">
    <location>
        <begin position="23"/>
        <end position="43"/>
    </location>
</feature>
<comment type="subcellular location">
    <subcellularLocation>
        <location evidence="1">Secreted</location>
    </subcellularLocation>
</comment>
<dbReference type="Pfam" id="PF07249">
    <property type="entry name" value="Cerato-platanin"/>
    <property type="match status" value="1"/>
</dbReference>
<keyword evidence="5" id="KW-0732">Signal</keyword>
<evidence type="ECO:0000256" key="2">
    <source>
        <dbReference type="ARBA" id="ARBA00010421"/>
    </source>
</evidence>
<comment type="caution">
    <text evidence="6">The sequence shown here is derived from an EMBL/GenBank/DDBJ whole genome shotgun (WGS) entry which is preliminary data.</text>
</comment>
<feature type="region of interest" description="Disordered" evidence="4">
    <location>
        <begin position="23"/>
        <end position="58"/>
    </location>
</feature>
<feature type="chain" id="PRO_5041909566" description="Cerato-platanin" evidence="5">
    <location>
        <begin position="20"/>
        <end position="179"/>
    </location>
</feature>
<organism evidence="6 7">
    <name type="scientific">Meripilus lineatus</name>
    <dbReference type="NCBI Taxonomy" id="2056292"/>
    <lineage>
        <taxon>Eukaryota</taxon>
        <taxon>Fungi</taxon>
        <taxon>Dikarya</taxon>
        <taxon>Basidiomycota</taxon>
        <taxon>Agaricomycotina</taxon>
        <taxon>Agaricomycetes</taxon>
        <taxon>Polyporales</taxon>
        <taxon>Meripilaceae</taxon>
        <taxon>Meripilus</taxon>
    </lineage>
</organism>
<evidence type="ECO:0000256" key="3">
    <source>
        <dbReference type="ARBA" id="ARBA00022525"/>
    </source>
</evidence>
<dbReference type="AlphaFoldDB" id="A0AAD5VDY3"/>
<reference evidence="6" key="1">
    <citation type="submission" date="2022-07" db="EMBL/GenBank/DDBJ databases">
        <title>Genome Sequence of Physisporinus lineatus.</title>
        <authorList>
            <person name="Buettner E."/>
        </authorList>
    </citation>
    <scope>NUCLEOTIDE SEQUENCE</scope>
    <source>
        <strain evidence="6">VT162</strain>
    </source>
</reference>
<keyword evidence="7" id="KW-1185">Reference proteome</keyword>
<evidence type="ECO:0008006" key="8">
    <source>
        <dbReference type="Google" id="ProtNLM"/>
    </source>
</evidence>
<protein>
    <recommendedName>
        <fullName evidence="8">Cerato-platanin</fullName>
    </recommendedName>
</protein>
<evidence type="ECO:0000256" key="4">
    <source>
        <dbReference type="SAM" id="MobiDB-lite"/>
    </source>
</evidence>
<dbReference type="InterPro" id="IPR010829">
    <property type="entry name" value="Cerato-platanin"/>
</dbReference>
<gene>
    <name evidence="6" type="ORF">NLI96_g357</name>
</gene>
<proteinExistence type="inferred from homology"/>
<dbReference type="SUPFAM" id="SSF50685">
    <property type="entry name" value="Barwin-like endoglucanases"/>
    <property type="match status" value="1"/>
</dbReference>
<dbReference type="CDD" id="cd22778">
    <property type="entry name" value="DPBB_CEPL-like"/>
    <property type="match status" value="1"/>
</dbReference>
<keyword evidence="3" id="KW-0964">Secreted</keyword>
<dbReference type="GO" id="GO:0005576">
    <property type="term" value="C:extracellular region"/>
    <property type="evidence" value="ECO:0007669"/>
    <property type="project" value="UniProtKB-SubCell"/>
</dbReference>
<accession>A0AAD5VDY3</accession>
<comment type="similarity">
    <text evidence="2">Belongs to the cerato-platanin family.</text>
</comment>
<dbReference type="Gene3D" id="2.40.40.10">
    <property type="entry name" value="RlpA-like domain"/>
    <property type="match status" value="1"/>
</dbReference>
<name>A0AAD5VDY3_9APHY</name>
<dbReference type="Proteomes" id="UP001212997">
    <property type="component" value="Unassembled WGS sequence"/>
</dbReference>
<evidence type="ECO:0000256" key="1">
    <source>
        <dbReference type="ARBA" id="ARBA00004613"/>
    </source>
</evidence>
<feature type="signal peptide" evidence="5">
    <location>
        <begin position="1"/>
        <end position="19"/>
    </location>
</feature>
<evidence type="ECO:0000313" key="6">
    <source>
        <dbReference type="EMBL" id="KAJ3491941.1"/>
    </source>
</evidence>
<feature type="compositionally biased region" description="Pro residues" evidence="4">
    <location>
        <begin position="44"/>
        <end position="58"/>
    </location>
</feature>
<sequence>MRFTIILSVLALLVAPLIAVPTNPKSSSKAVSSSAQPTASPYPTGVPPPVVSPKPQPPATVPVRFSNAYDKKTLSMNSVACSNGANGLLTKGYKTLGSLKVFPYIGGAAAVKGWNSPKCGSCWEITYGRTTVTILAVDSAKEGFVLSKAALDKLTAGHAAQYGVVQATAKEVPASKCLM</sequence>
<dbReference type="InterPro" id="IPR036908">
    <property type="entry name" value="RlpA-like_sf"/>
</dbReference>
<dbReference type="EMBL" id="JANAWD010000005">
    <property type="protein sequence ID" value="KAJ3491941.1"/>
    <property type="molecule type" value="Genomic_DNA"/>
</dbReference>
<evidence type="ECO:0000256" key="5">
    <source>
        <dbReference type="SAM" id="SignalP"/>
    </source>
</evidence>